<dbReference type="AlphaFoldDB" id="A0A9P7G1K4"/>
<evidence type="ECO:0000313" key="1">
    <source>
        <dbReference type="EMBL" id="KAG5641180.1"/>
    </source>
</evidence>
<dbReference type="EMBL" id="JABCKV010000369">
    <property type="protein sequence ID" value="KAG5641180.1"/>
    <property type="molecule type" value="Genomic_DNA"/>
</dbReference>
<dbReference type="SUPFAM" id="SSF52047">
    <property type="entry name" value="RNI-like"/>
    <property type="match status" value="1"/>
</dbReference>
<accession>A0A9P7G1K4</accession>
<dbReference type="Gene3D" id="3.80.10.10">
    <property type="entry name" value="Ribonuclease Inhibitor"/>
    <property type="match status" value="1"/>
</dbReference>
<protein>
    <submittedName>
        <fullName evidence="1">Uncharacterized protein</fullName>
    </submittedName>
</protein>
<organism evidence="1 2">
    <name type="scientific">Asterophora parasitica</name>
    <dbReference type="NCBI Taxonomy" id="117018"/>
    <lineage>
        <taxon>Eukaryota</taxon>
        <taxon>Fungi</taxon>
        <taxon>Dikarya</taxon>
        <taxon>Basidiomycota</taxon>
        <taxon>Agaricomycotina</taxon>
        <taxon>Agaricomycetes</taxon>
        <taxon>Agaricomycetidae</taxon>
        <taxon>Agaricales</taxon>
        <taxon>Tricholomatineae</taxon>
        <taxon>Lyophyllaceae</taxon>
        <taxon>Asterophora</taxon>
    </lineage>
</organism>
<dbReference type="InterPro" id="IPR032675">
    <property type="entry name" value="LRR_dom_sf"/>
</dbReference>
<reference evidence="1" key="1">
    <citation type="submission" date="2020-07" db="EMBL/GenBank/DDBJ databases">
        <authorList>
            <person name="Nieuwenhuis M."/>
            <person name="Van De Peppel L.J.J."/>
        </authorList>
    </citation>
    <scope>NUCLEOTIDE SEQUENCE</scope>
    <source>
        <strain evidence="1">AP01</strain>
        <tissue evidence="1">Mycelium</tissue>
    </source>
</reference>
<evidence type="ECO:0000313" key="2">
    <source>
        <dbReference type="Proteomes" id="UP000775547"/>
    </source>
</evidence>
<name>A0A9P7G1K4_9AGAR</name>
<proteinExistence type="predicted"/>
<sequence length="487" mass="54795">MALGPLDYDTQSIVFSLADTPTLLALSRTSKSHAAQARPLILRDVSLSRDPAQVVNFQRFVAANGLGHHIRKLFIRRGAFHPNPPICAPRYTYDDADPSEPEVVARAVAEVLAEAHHLRVLCIDKFAQDLLTMEPRLGKVLTSCMYLTDLTLWDVVIDSLKSLNGLRGLRQLTLVIACRSMVDLIIWPNYLHVSKNSSVATLILNSSSTLESLTLRGFHLESFLNDPTISFPKVQNLSYLDCTATLKDQERAFPAVRSVHFDPTPFPKTTVLSAFSPFWLDLESIHAYASFMRIFHNVRTLRRLGLRDHLHPGPEWPDAQLLLNQLGSNNHLVSLSLQISDPASIVLQAILKETPKLVFLEVTLRSYEPAHVAIVREMLVNPVPPSPLASASSIKYLSIALAPSVTSWISFGPDNPSPATRDVFVHNWMKALPHLRYMDISLENDVNFWDRRVWHSSSIQDSLQLLSQADGDSIRSWYDSEWWRCRS</sequence>
<gene>
    <name evidence="1" type="ORF">DXG03_005842</name>
</gene>
<keyword evidence="2" id="KW-1185">Reference proteome</keyword>
<reference evidence="1" key="2">
    <citation type="submission" date="2021-10" db="EMBL/GenBank/DDBJ databases">
        <title>Phylogenomics reveals ancestral predisposition of the termite-cultivated fungus Termitomyces towards a domesticated lifestyle.</title>
        <authorList>
            <person name="Auxier B."/>
            <person name="Grum-Grzhimaylo A."/>
            <person name="Cardenas M.E."/>
            <person name="Lodge J.D."/>
            <person name="Laessoe T."/>
            <person name="Pedersen O."/>
            <person name="Smith M.E."/>
            <person name="Kuyper T.W."/>
            <person name="Franco-Molano E.A."/>
            <person name="Baroni T.J."/>
            <person name="Aanen D.K."/>
        </authorList>
    </citation>
    <scope>NUCLEOTIDE SEQUENCE</scope>
    <source>
        <strain evidence="1">AP01</strain>
        <tissue evidence="1">Mycelium</tissue>
    </source>
</reference>
<dbReference type="Proteomes" id="UP000775547">
    <property type="component" value="Unassembled WGS sequence"/>
</dbReference>
<comment type="caution">
    <text evidence="1">The sequence shown here is derived from an EMBL/GenBank/DDBJ whole genome shotgun (WGS) entry which is preliminary data.</text>
</comment>